<keyword evidence="2" id="KW-1185">Reference proteome</keyword>
<dbReference type="Proteomes" id="UP000001476">
    <property type="component" value="Chromosome"/>
</dbReference>
<proteinExistence type="predicted"/>
<organism evidence="1 2">
    <name type="scientific">Lachnospira eligens (strain ATCC 27750 / DSM 3376 / VPI C15-48 / C15-B4)</name>
    <name type="common">Eubacterium eligens</name>
    <dbReference type="NCBI Taxonomy" id="515620"/>
    <lineage>
        <taxon>Bacteria</taxon>
        <taxon>Bacillati</taxon>
        <taxon>Bacillota</taxon>
        <taxon>Clostridia</taxon>
        <taxon>Lachnospirales</taxon>
        <taxon>Lachnospiraceae</taxon>
        <taxon>Lachnospira</taxon>
    </lineage>
</organism>
<dbReference type="EMBL" id="CP001104">
    <property type="protein sequence ID" value="ACR71425.1"/>
    <property type="molecule type" value="Genomic_DNA"/>
</dbReference>
<protein>
    <submittedName>
        <fullName evidence="1">Uncharacterized protein</fullName>
    </submittedName>
</protein>
<evidence type="ECO:0000313" key="2">
    <source>
        <dbReference type="Proteomes" id="UP000001476"/>
    </source>
</evidence>
<dbReference type="HOGENOM" id="CLU_1666770_0_0_9"/>
<sequence length="158" mass="18435">MFVSKLGTFVALGVRGSRMIDNCSFNLGEFYVKMGKTNRNFWRYMEMNKEQLYAAQTAMIEWLSDPHELGKKPFKIECAGEFDFNEMHYYIFKFKASLLGKWLVGVCGGFEDDDLEPCGHIFSNMQEYNETTAKNECITMVENIMAYWKEQAAKYNNQ</sequence>
<accession>C4Z3F6</accession>
<gene>
    <name evidence="1" type="ordered locus">EUBELI_00408</name>
</gene>
<reference evidence="1 2" key="1">
    <citation type="journal article" date="2009" name="Proc. Natl. Acad. Sci. U.S.A.">
        <title>Characterizing a model human gut microbiota composed of members of its two dominant bacterial phyla.</title>
        <authorList>
            <person name="Mahowald M.A."/>
            <person name="Rey F.E."/>
            <person name="Seedorf H."/>
            <person name="Turnbaugh P.J."/>
            <person name="Fulton R.S."/>
            <person name="Wollam A."/>
            <person name="Shah N."/>
            <person name="Wang C."/>
            <person name="Magrini V."/>
            <person name="Wilson R.K."/>
            <person name="Cantarel B.L."/>
            <person name="Coutinho P.M."/>
            <person name="Henrissat B."/>
            <person name="Crock L.W."/>
            <person name="Russell A."/>
            <person name="Verberkmoes N.C."/>
            <person name="Hettich R.L."/>
            <person name="Gordon J.I."/>
        </authorList>
    </citation>
    <scope>NUCLEOTIDE SEQUENCE [LARGE SCALE GENOMIC DNA]</scope>
    <source>
        <strain evidence="2">ATCC 27750 / DSM 3376 / VPI C15-48 / C15-B4</strain>
    </source>
</reference>
<dbReference type="AlphaFoldDB" id="C4Z3F6"/>
<dbReference type="KEGG" id="eel:EUBELI_00408"/>
<dbReference type="eggNOG" id="ENOG502ZA5G">
    <property type="taxonomic scope" value="Bacteria"/>
</dbReference>
<evidence type="ECO:0000313" key="1">
    <source>
        <dbReference type="EMBL" id="ACR71425.1"/>
    </source>
</evidence>
<name>C4Z3F6_LACE2</name>
<dbReference type="STRING" id="515620.EUBELI_00408"/>